<dbReference type="Pfam" id="PF08212">
    <property type="entry name" value="Lipocalin_2"/>
    <property type="match status" value="1"/>
</dbReference>
<keyword evidence="2" id="KW-0998">Cell outer membrane</keyword>
<proteinExistence type="inferred from homology"/>
<dbReference type="SUPFAM" id="SSF50814">
    <property type="entry name" value="Lipocalins"/>
    <property type="match status" value="1"/>
</dbReference>
<dbReference type="Gene3D" id="2.40.128.20">
    <property type="match status" value="1"/>
</dbReference>
<evidence type="ECO:0000313" key="4">
    <source>
        <dbReference type="EMBL" id="SDV48614.1"/>
    </source>
</evidence>
<evidence type="ECO:0000256" key="2">
    <source>
        <dbReference type="PIRNR" id="PIRNR036893"/>
    </source>
</evidence>
<feature type="domain" description="Lipocalin/cytosolic fatty-acid binding" evidence="3">
    <location>
        <begin position="38"/>
        <end position="188"/>
    </location>
</feature>
<dbReference type="EMBL" id="FNLO01000005">
    <property type="protein sequence ID" value="SDV48614.1"/>
    <property type="molecule type" value="Genomic_DNA"/>
</dbReference>
<sequence>MKRNTLIWAGGLAALAAGVLLAKQAHGNRPPVTTVPDIDLRRYSGQWHEIARFPNRFQKKCVSDVTATYRQRDDGRIDVTNRCRTADGSFDEVSGIARQDRSRAAQPFSNAKLEVLFAPRWLGWLPVAWGRYWVVMLDADYEWAVVSEPRQRYLWILARHPNLSADTYRRIERDLAGQGYDVRRLQTDANAVGSAAAQPAR</sequence>
<feature type="signal peptide" evidence="2">
    <location>
        <begin position="1"/>
        <end position="27"/>
    </location>
</feature>
<evidence type="ECO:0000313" key="5">
    <source>
        <dbReference type="Proteomes" id="UP000243719"/>
    </source>
</evidence>
<dbReference type="AlphaFoldDB" id="A0A1H2PPD4"/>
<gene>
    <name evidence="4" type="ORF">SAMN05216551_105232</name>
</gene>
<dbReference type="InterPro" id="IPR022272">
    <property type="entry name" value="Lipocalin_CS"/>
</dbReference>
<evidence type="ECO:0000259" key="3">
    <source>
        <dbReference type="Pfam" id="PF08212"/>
    </source>
</evidence>
<dbReference type="PANTHER" id="PTHR10612">
    <property type="entry name" value="APOLIPOPROTEIN D"/>
    <property type="match status" value="1"/>
</dbReference>
<dbReference type="GO" id="GO:0008289">
    <property type="term" value="F:lipid binding"/>
    <property type="evidence" value="ECO:0007669"/>
    <property type="project" value="UniProtKB-UniRule"/>
</dbReference>
<dbReference type="PANTHER" id="PTHR10612:SF34">
    <property type="entry name" value="APOLIPOPROTEIN D"/>
    <property type="match status" value="1"/>
</dbReference>
<dbReference type="CDD" id="cd19438">
    <property type="entry name" value="lipocalin_Blc-like"/>
    <property type="match status" value="1"/>
</dbReference>
<keyword evidence="2" id="KW-0446">Lipid-binding</keyword>
<keyword evidence="5" id="KW-1185">Reference proteome</keyword>
<reference evidence="5" key="1">
    <citation type="submission" date="2016-09" db="EMBL/GenBank/DDBJ databases">
        <authorList>
            <person name="Varghese N."/>
            <person name="Submissions S."/>
        </authorList>
    </citation>
    <scope>NUCLEOTIDE SEQUENCE [LARGE SCALE GENOMIC DNA]</scope>
    <source>
        <strain evidence="5">JS23</strain>
    </source>
</reference>
<dbReference type="PROSITE" id="PS00213">
    <property type="entry name" value="LIPOCALIN"/>
    <property type="match status" value="1"/>
</dbReference>
<dbReference type="InterPro" id="IPR047202">
    <property type="entry name" value="Lipocalin_Blc-like_dom"/>
</dbReference>
<keyword evidence="2" id="KW-0472">Membrane</keyword>
<name>A0A1H2PPD4_9BURK</name>
<dbReference type="PIRSF" id="PIRSF036893">
    <property type="entry name" value="Lipocalin_ApoD"/>
    <property type="match status" value="1"/>
</dbReference>
<comment type="subunit">
    <text evidence="2">Homodimer.</text>
</comment>
<protein>
    <recommendedName>
        <fullName evidence="2">Outer membrane lipoprotein Blc</fullName>
    </recommendedName>
</protein>
<dbReference type="GO" id="GO:0009279">
    <property type="term" value="C:cell outer membrane"/>
    <property type="evidence" value="ECO:0007669"/>
    <property type="project" value="UniProtKB-SubCell"/>
</dbReference>
<dbReference type="GO" id="GO:0006950">
    <property type="term" value="P:response to stress"/>
    <property type="evidence" value="ECO:0007669"/>
    <property type="project" value="UniProtKB-ARBA"/>
</dbReference>
<keyword evidence="2 4" id="KW-0449">Lipoprotein</keyword>
<keyword evidence="2" id="KW-0732">Signal</keyword>
<comment type="function">
    <text evidence="2">Involved in the storage or transport of lipids necessary for membrane maintenance under stressful conditions. Displays a binding preference for lysophospholipids.</text>
</comment>
<comment type="subcellular location">
    <subcellularLocation>
        <location evidence="2">Cell outer membrane</location>
    </subcellularLocation>
</comment>
<accession>A0A1H2PPD4</accession>
<dbReference type="InterPro" id="IPR022271">
    <property type="entry name" value="Lipocalin_ApoD"/>
</dbReference>
<organism evidence="4 5">
    <name type="scientific">Chitinasiproducens palmae</name>
    <dbReference type="NCBI Taxonomy" id="1770053"/>
    <lineage>
        <taxon>Bacteria</taxon>
        <taxon>Pseudomonadati</taxon>
        <taxon>Pseudomonadota</taxon>
        <taxon>Betaproteobacteria</taxon>
        <taxon>Burkholderiales</taxon>
        <taxon>Burkholderiaceae</taxon>
        <taxon>Chitinasiproducens</taxon>
    </lineage>
</organism>
<dbReference type="Proteomes" id="UP000243719">
    <property type="component" value="Unassembled WGS sequence"/>
</dbReference>
<comment type="similarity">
    <text evidence="1 2">Belongs to the calycin superfamily. Lipocalin family.</text>
</comment>
<evidence type="ECO:0000256" key="1">
    <source>
        <dbReference type="ARBA" id="ARBA00006889"/>
    </source>
</evidence>
<dbReference type="InterPro" id="IPR012674">
    <property type="entry name" value="Calycin"/>
</dbReference>
<dbReference type="InterPro" id="IPR000566">
    <property type="entry name" value="Lipocln_cytosolic_FA-bd_dom"/>
</dbReference>
<feature type="chain" id="PRO_5017107457" description="Outer membrane lipoprotein Blc" evidence="2">
    <location>
        <begin position="28"/>
        <end position="201"/>
    </location>
</feature>